<dbReference type="EMBL" id="SNXY01000012">
    <property type="protein sequence ID" value="TDP81430.1"/>
    <property type="molecule type" value="Genomic_DNA"/>
</dbReference>
<dbReference type="Proteomes" id="UP000294547">
    <property type="component" value="Unassembled WGS sequence"/>
</dbReference>
<dbReference type="InterPro" id="IPR019734">
    <property type="entry name" value="TPR_rpt"/>
</dbReference>
<proteinExistence type="predicted"/>
<keyword evidence="3" id="KW-0808">Transferase</keyword>
<feature type="coiled-coil region" evidence="1">
    <location>
        <begin position="269"/>
        <end position="296"/>
    </location>
</feature>
<keyword evidence="1" id="KW-0175">Coiled coil</keyword>
<dbReference type="SMART" id="SM00028">
    <property type="entry name" value="TPR"/>
    <property type="match status" value="3"/>
</dbReference>
<feature type="domain" description="Glycosyltransferase 2-like" evidence="2">
    <location>
        <begin position="547"/>
        <end position="669"/>
    </location>
</feature>
<dbReference type="Gene3D" id="3.90.550.10">
    <property type="entry name" value="Spore Coat Polysaccharide Biosynthesis Protein SpsA, Chain A"/>
    <property type="match status" value="1"/>
</dbReference>
<dbReference type="InterPro" id="IPR001173">
    <property type="entry name" value="Glyco_trans_2-like"/>
</dbReference>
<dbReference type="PANTHER" id="PTHR43179:SF7">
    <property type="entry name" value="RHAMNOSYLTRANSFERASE WBBL"/>
    <property type="match status" value="1"/>
</dbReference>
<dbReference type="AlphaFoldDB" id="A0A4R6R677"/>
<keyword evidence="4" id="KW-1185">Reference proteome</keyword>
<evidence type="ECO:0000256" key="1">
    <source>
        <dbReference type="SAM" id="Coils"/>
    </source>
</evidence>
<dbReference type="InterPro" id="IPR011990">
    <property type="entry name" value="TPR-like_helical_dom_sf"/>
</dbReference>
<dbReference type="SUPFAM" id="SSF48452">
    <property type="entry name" value="TPR-like"/>
    <property type="match status" value="1"/>
</dbReference>
<organism evidence="3 4">
    <name type="scientific">Oharaeibacter diazotrophicus</name>
    <dbReference type="NCBI Taxonomy" id="1920512"/>
    <lineage>
        <taxon>Bacteria</taxon>
        <taxon>Pseudomonadati</taxon>
        <taxon>Pseudomonadota</taxon>
        <taxon>Alphaproteobacteria</taxon>
        <taxon>Hyphomicrobiales</taxon>
        <taxon>Pleomorphomonadaceae</taxon>
        <taxon>Oharaeibacter</taxon>
    </lineage>
</organism>
<evidence type="ECO:0000259" key="2">
    <source>
        <dbReference type="Pfam" id="PF00535"/>
    </source>
</evidence>
<accession>A0A4R6R677</accession>
<gene>
    <name evidence="3" type="ORF">EDD54_4298</name>
</gene>
<reference evidence="3 4" key="1">
    <citation type="submission" date="2019-03" db="EMBL/GenBank/DDBJ databases">
        <title>Genomic Encyclopedia of Type Strains, Phase IV (KMG-IV): sequencing the most valuable type-strain genomes for metagenomic binning, comparative biology and taxonomic classification.</title>
        <authorList>
            <person name="Goeker M."/>
        </authorList>
    </citation>
    <scope>NUCLEOTIDE SEQUENCE [LARGE SCALE GENOMIC DNA]</scope>
    <source>
        <strain evidence="3 4">DSM 102969</strain>
    </source>
</reference>
<dbReference type="InterPro" id="IPR029044">
    <property type="entry name" value="Nucleotide-diphossugar_trans"/>
</dbReference>
<dbReference type="GO" id="GO:0016740">
    <property type="term" value="F:transferase activity"/>
    <property type="evidence" value="ECO:0007669"/>
    <property type="project" value="UniProtKB-KW"/>
</dbReference>
<protein>
    <submittedName>
        <fullName evidence="3">GT2 family glycosyltransferase</fullName>
    </submittedName>
</protein>
<dbReference type="SUPFAM" id="SSF53448">
    <property type="entry name" value="Nucleotide-diphospho-sugar transferases"/>
    <property type="match status" value="1"/>
</dbReference>
<dbReference type="RefSeq" id="WP_166653476.1">
    <property type="nucleotide sequence ID" value="NZ_BSPM01000002.1"/>
</dbReference>
<dbReference type="PANTHER" id="PTHR43179">
    <property type="entry name" value="RHAMNOSYLTRANSFERASE WBBL"/>
    <property type="match status" value="1"/>
</dbReference>
<comment type="caution">
    <text evidence="3">The sequence shown here is derived from an EMBL/GenBank/DDBJ whole genome shotgun (WGS) entry which is preliminary data.</text>
</comment>
<sequence>MARDVDGWRGRVARVADGAAAALRRARLRPLAVLPAGLSALVVPTPERFGALAGDLHASALYRRAADAARAAAALAPGDVELLVRLAERERRCGRYAASADVLAAALALSPARADLQRRRDDMELMRGARQLGAEMAAFTRHADALRDAGRREEAALAYRKIVAAAPAHGIFLVQLGNMLLDGRDFAGAEDAFRRAAALAPGAAEPRLQLGRLHLVTGRRAAAIAAFEDAAAAAPWHDGAFRWLAGTTDPRHQESWYMRRDANGELARATALAEEAAHLRARLAEIAAERPELEAETGLPVGLWPLARDGFRHPAPLVPAPAGTVVTVVALAAAYGLGRLHRLTAAVAASEGTDWRLAIVGDDPDLAAAVARVAVAEPRIVWHAASADAAPAVAVRLATSADGPVLLPAPGALPARDALARLADALAATGAPAVVADAEIDGADGPVPQLRGLPDRFAAAERTVDPGSVLARPAAVAAALAELGADAGPDALRLAVARAATLGPGLAHVAWPLFAEARRPDPPRADPPAAVPAMPASAPAERARIAVIVPSRDNPGDLGTFVASLRATAAAADALDLVVVDNGGVLTETRALLDDLARSGVRVIAAPEPFNWSHLNNRAAATTDAPLLVFANDDMRMLTTGWDDVLRGLLARPEIGAVGVRMVYPDGTVQHAGFLAGWRGDGMIHDGVHEAGDAAGPDGRYLATRAVAAVTGAFLALRRADFEAVGGFDAVALPIAWSDVDLCFALRARGLAVVETPSIRLVHHESKSRGHEHESPERMARNAAERAVMAARWPEALARDPFANPWWVMDLMPFRLVRPPSAAVLAAHLARSASAAPWRISAPATSRSAPARA</sequence>
<evidence type="ECO:0000313" key="3">
    <source>
        <dbReference type="EMBL" id="TDP81430.1"/>
    </source>
</evidence>
<dbReference type="Gene3D" id="1.25.40.10">
    <property type="entry name" value="Tetratricopeptide repeat domain"/>
    <property type="match status" value="1"/>
</dbReference>
<dbReference type="Pfam" id="PF00535">
    <property type="entry name" value="Glycos_transf_2"/>
    <property type="match status" value="1"/>
</dbReference>
<evidence type="ECO:0000313" key="4">
    <source>
        <dbReference type="Proteomes" id="UP000294547"/>
    </source>
</evidence>
<name>A0A4R6R677_9HYPH</name>